<protein>
    <submittedName>
        <fullName evidence="1">Uncharacterized protein</fullName>
    </submittedName>
</protein>
<gene>
    <name evidence="1" type="ORF">M513_08761</name>
</gene>
<evidence type="ECO:0000313" key="1">
    <source>
        <dbReference type="EMBL" id="KFD50379.1"/>
    </source>
</evidence>
<dbReference type="AlphaFoldDB" id="A0A085LZI3"/>
<dbReference type="EMBL" id="KL363254">
    <property type="protein sequence ID" value="KFD50379.1"/>
    <property type="molecule type" value="Genomic_DNA"/>
</dbReference>
<sequence length="153" mass="16496">MDIEQGIVFRPSQVAGCHQETPTEREPPMLTSTCCRVGEATMAKRLHRGVAVGAEPALPVELTNIMPAEWHLFIVGRQETGHLDVQGSTAAGQSPITSHLLCKSASGTSPACSSTVHRSCTSRPRAASLVWYLSTVYHGSEKLDRRAGDMPSR</sequence>
<keyword evidence="2" id="KW-1185">Reference proteome</keyword>
<proteinExistence type="predicted"/>
<name>A0A085LZI3_9BILA</name>
<reference evidence="1 2" key="1">
    <citation type="journal article" date="2014" name="Nat. Genet.">
        <title>Genome and transcriptome of the porcine whipworm Trichuris suis.</title>
        <authorList>
            <person name="Jex A.R."/>
            <person name="Nejsum P."/>
            <person name="Schwarz E.M."/>
            <person name="Hu L."/>
            <person name="Young N.D."/>
            <person name="Hall R.S."/>
            <person name="Korhonen P.K."/>
            <person name="Liao S."/>
            <person name="Thamsborg S."/>
            <person name="Xia J."/>
            <person name="Xu P."/>
            <person name="Wang S."/>
            <person name="Scheerlinck J.P."/>
            <person name="Hofmann A."/>
            <person name="Sternberg P.W."/>
            <person name="Wang J."/>
            <person name="Gasser R.B."/>
        </authorList>
    </citation>
    <scope>NUCLEOTIDE SEQUENCE [LARGE SCALE GENOMIC DNA]</scope>
    <source>
        <strain evidence="1">DCEP-RM93M</strain>
    </source>
</reference>
<organism evidence="1 2">
    <name type="scientific">Trichuris suis</name>
    <name type="common">pig whipworm</name>
    <dbReference type="NCBI Taxonomy" id="68888"/>
    <lineage>
        <taxon>Eukaryota</taxon>
        <taxon>Metazoa</taxon>
        <taxon>Ecdysozoa</taxon>
        <taxon>Nematoda</taxon>
        <taxon>Enoplea</taxon>
        <taxon>Dorylaimia</taxon>
        <taxon>Trichinellida</taxon>
        <taxon>Trichuridae</taxon>
        <taxon>Trichuris</taxon>
    </lineage>
</organism>
<dbReference type="Proteomes" id="UP000030764">
    <property type="component" value="Unassembled WGS sequence"/>
</dbReference>
<evidence type="ECO:0000313" key="2">
    <source>
        <dbReference type="Proteomes" id="UP000030764"/>
    </source>
</evidence>
<accession>A0A085LZI3</accession>